<dbReference type="SUPFAM" id="SSF55116">
    <property type="entry name" value="Formiminotransferase domain of formiminotransferase-cyclodeaminase"/>
    <property type="match status" value="2"/>
</dbReference>
<dbReference type="UniPathway" id="UPA00379">
    <property type="reaction ID" value="UER00555"/>
</dbReference>
<evidence type="ECO:0000259" key="10">
    <source>
        <dbReference type="SMART" id="SM01222"/>
    </source>
</evidence>
<evidence type="ECO:0000256" key="3">
    <source>
        <dbReference type="ARBA" id="ARBA00012252"/>
    </source>
</evidence>
<dbReference type="InterPro" id="IPR012886">
    <property type="entry name" value="Formiminotransferase_N"/>
</dbReference>
<reference evidence="11" key="1">
    <citation type="submission" date="2014-11" db="EMBL/GenBank/DDBJ databases">
        <authorList>
            <person name="Zhu J."/>
            <person name="Qi W."/>
            <person name="Song R."/>
        </authorList>
    </citation>
    <scope>NUCLEOTIDE SEQUENCE</scope>
</reference>
<dbReference type="InterPro" id="IPR013802">
    <property type="entry name" value="Formiminotransferase_C"/>
</dbReference>
<evidence type="ECO:0000256" key="5">
    <source>
        <dbReference type="ARBA" id="ARBA00022679"/>
    </source>
</evidence>
<evidence type="ECO:0000256" key="8">
    <source>
        <dbReference type="SAM" id="MobiDB-lite"/>
    </source>
</evidence>
<keyword evidence="4" id="KW-0963">Cytoplasm</keyword>
<dbReference type="InterPro" id="IPR022384">
    <property type="entry name" value="FormiminoTrfase_cat_dom_sf"/>
</dbReference>
<dbReference type="GO" id="GO:0005542">
    <property type="term" value="F:folic acid binding"/>
    <property type="evidence" value="ECO:0007669"/>
    <property type="project" value="UniProtKB-KW"/>
</dbReference>
<keyword evidence="6" id="KW-0369">Histidine metabolism</keyword>
<evidence type="ECO:0000313" key="11">
    <source>
        <dbReference type="EMBL" id="ANV80134.1"/>
    </source>
</evidence>
<dbReference type="PANTHER" id="PTHR12234">
    <property type="entry name" value="FORMIMINOTRANSFERASE-CYCLODEAMINASE"/>
    <property type="match status" value="1"/>
</dbReference>
<dbReference type="InterPro" id="IPR004227">
    <property type="entry name" value="Formiminotransferase_cat"/>
</dbReference>
<dbReference type="Pfam" id="PF02971">
    <property type="entry name" value="FTCD"/>
    <property type="match status" value="1"/>
</dbReference>
<evidence type="ECO:0000256" key="4">
    <source>
        <dbReference type="ARBA" id="ARBA00022490"/>
    </source>
</evidence>
<comment type="subcellular location">
    <subcellularLocation>
        <location evidence="1">Cytoplasm</location>
    </subcellularLocation>
</comment>
<dbReference type="AlphaFoldDB" id="A0A1B1TCY5"/>
<reference evidence="11" key="2">
    <citation type="journal article" date="2015" name="ISME J.">
        <title>A new class of marine Euryarchaeota group II from the Mediterranean deep chlorophyll maximum.</title>
        <authorList>
            <person name="Martin-Cuadrado A.B."/>
            <person name="Garcia-Heredia I."/>
            <person name="Molto A.G."/>
            <person name="Lopez-Ubeda R."/>
            <person name="Kimes N."/>
            <person name="Lopez-Garcia P."/>
            <person name="Moreira D."/>
            <person name="Rodriguez-Valera F."/>
        </authorList>
    </citation>
    <scope>NUCLEOTIDE SEQUENCE</scope>
</reference>
<dbReference type="SMART" id="SM01221">
    <property type="entry name" value="FTCD"/>
    <property type="match status" value="1"/>
</dbReference>
<dbReference type="InterPro" id="IPR051623">
    <property type="entry name" value="FTCD"/>
</dbReference>
<dbReference type="NCBIfam" id="TIGR02024">
    <property type="entry name" value="FtcD"/>
    <property type="match status" value="1"/>
</dbReference>
<proteinExistence type="predicted"/>
<keyword evidence="7" id="KW-0290">Folate-binding</keyword>
<dbReference type="Gene3D" id="3.30.990.10">
    <property type="entry name" value="Formiminotransferase, N-terminal subdomain"/>
    <property type="match status" value="1"/>
</dbReference>
<comment type="pathway">
    <text evidence="2">Amino-acid degradation; L-histidine degradation into L-glutamate; L-glutamate from N-formimidoyl-L-glutamate (transferase route): step 1/1.</text>
</comment>
<organism evidence="11">
    <name type="scientific">uncultured Poseidoniia archaeon</name>
    <dbReference type="NCBI Taxonomy" id="1697135"/>
    <lineage>
        <taxon>Archaea</taxon>
        <taxon>Methanobacteriati</taxon>
        <taxon>Thermoplasmatota</taxon>
        <taxon>Candidatus Poseidoniia</taxon>
        <taxon>environmental samples</taxon>
    </lineage>
</organism>
<accession>A0A1B1TCY5</accession>
<dbReference type="Gene3D" id="3.30.70.670">
    <property type="entry name" value="Formiminotransferase, C-terminal subdomain"/>
    <property type="match status" value="1"/>
</dbReference>
<evidence type="ECO:0000256" key="1">
    <source>
        <dbReference type="ARBA" id="ARBA00004496"/>
    </source>
</evidence>
<feature type="domain" description="Formiminotransferase C-terminal subdomain" evidence="9">
    <location>
        <begin position="191"/>
        <end position="341"/>
    </location>
</feature>
<feature type="region of interest" description="Disordered" evidence="8">
    <location>
        <begin position="150"/>
        <end position="172"/>
    </location>
</feature>
<dbReference type="EC" id="2.1.2.5" evidence="3"/>
<dbReference type="EMBL" id="KP211874">
    <property type="protein sequence ID" value="ANV80134.1"/>
    <property type="molecule type" value="Genomic_DNA"/>
</dbReference>
<dbReference type="GO" id="GO:0005737">
    <property type="term" value="C:cytoplasm"/>
    <property type="evidence" value="ECO:0007669"/>
    <property type="project" value="UniProtKB-SubCell"/>
</dbReference>
<dbReference type="PANTHER" id="PTHR12234:SF1">
    <property type="entry name" value="FORMIMINOTRANSFERASE N-TERMINAL SUBDOMAIN-CONTAINING PROTEIN"/>
    <property type="match status" value="1"/>
</dbReference>
<dbReference type="GO" id="GO:0019556">
    <property type="term" value="P:L-histidine catabolic process to glutamate and formamide"/>
    <property type="evidence" value="ECO:0007669"/>
    <property type="project" value="UniProtKB-UniPathway"/>
</dbReference>
<evidence type="ECO:0000256" key="7">
    <source>
        <dbReference type="ARBA" id="ARBA00022954"/>
    </source>
</evidence>
<name>A0A1B1TCY5_9ARCH</name>
<dbReference type="InterPro" id="IPR037070">
    <property type="entry name" value="Formiminotransferase_C_sf"/>
</dbReference>
<dbReference type="GO" id="GO:0019557">
    <property type="term" value="P:L-histidine catabolic process to glutamate and formate"/>
    <property type="evidence" value="ECO:0007669"/>
    <property type="project" value="UniProtKB-UniPathway"/>
</dbReference>
<feature type="domain" description="Formiminotransferase N-terminal subdomain" evidence="10">
    <location>
        <begin position="3"/>
        <end position="190"/>
    </location>
</feature>
<dbReference type="GO" id="GO:0030409">
    <property type="term" value="F:glutamate formimidoyltransferase activity"/>
    <property type="evidence" value="ECO:0007669"/>
    <property type="project" value="UniProtKB-EC"/>
</dbReference>
<sequence>MAAIIECVPNISEGRDLVKIEKIVSTARKVEGCSVLGVEPDADYNRTVITIAGSPSSVQEAAYNLIQSAIENIDMSEHNGEHPRLGVVDVCPFVPLEGANMDDCTKYAQDLAKRVANDFSVPTFLYGYSATHEDRFLLSTLRKEEYEGLENRMSGGETKHSENTRLPDFGPKQWNSTIAKSGGITIGSRDILIAYNVNVDEKDARVSKIIGSMVRSSGRLIKRGEKRTRIPGMLAKVQGMGVTMEANKISQVSMNLLDVNSCPLHIAFEACKAIAGDHGVDLLGSELVGLVPLKVMIDAGMWFSENPENSDEKSLVNSAIEGLGLEYLESFDAENRIIEWALRGDE</sequence>
<dbReference type="InterPro" id="IPR037064">
    <property type="entry name" value="Formiminotransferase_N_sf"/>
</dbReference>
<evidence type="ECO:0000256" key="2">
    <source>
        <dbReference type="ARBA" id="ARBA00005082"/>
    </source>
</evidence>
<evidence type="ECO:0000256" key="6">
    <source>
        <dbReference type="ARBA" id="ARBA00022808"/>
    </source>
</evidence>
<protein>
    <recommendedName>
        <fullName evidence="3">glutamate formimidoyltransferase</fullName>
        <ecNumber evidence="3">2.1.2.5</ecNumber>
    </recommendedName>
</protein>
<dbReference type="Pfam" id="PF07837">
    <property type="entry name" value="FTCD_N"/>
    <property type="match status" value="1"/>
</dbReference>
<evidence type="ECO:0000259" key="9">
    <source>
        <dbReference type="SMART" id="SM01221"/>
    </source>
</evidence>
<keyword evidence="5 11" id="KW-0808">Transferase</keyword>
<dbReference type="SMART" id="SM01222">
    <property type="entry name" value="FTCD_N"/>
    <property type="match status" value="1"/>
</dbReference>